<dbReference type="Proteomes" id="UP000037977">
    <property type="component" value="Unassembled WGS sequence"/>
</dbReference>
<feature type="domain" description="ABC transporter" evidence="8">
    <location>
        <begin position="6"/>
        <end position="251"/>
    </location>
</feature>
<dbReference type="NCBIfam" id="NF047576">
    <property type="entry name" value="opine_ATP_CntF"/>
    <property type="match status" value="1"/>
</dbReference>
<dbReference type="PROSITE" id="PS50893">
    <property type="entry name" value="ABC_TRANSPORTER_2"/>
    <property type="match status" value="1"/>
</dbReference>
<sequence length="271" mass="30663">MKLLEVKHLKVWEVQTGNVIVHDTSFTLEQGQCLAIVGESGSGKSVTSRAIMRLNNKNLQQTGEIFLKNEALHLLSEKHMQRKRGKNLCMILQNGMTAFDPSCLIKVHLYETLHTHFGWSENESEQALMQVMEKVNLKNPQEILHKYPHQLSGGMLQRMMIALALALEPDIMIADEPTTALDTISQYEVVQQFINIRQQMNCAIIFISHDLGVVRKIADKVLVMKDGEVVEQGDVQAIFANPQHDYTKYLIATRGAINDHFKKVMGENVPC</sequence>
<evidence type="ECO:0000256" key="1">
    <source>
        <dbReference type="ARBA" id="ARBA00004202"/>
    </source>
</evidence>
<comment type="caution">
    <text evidence="9">The sequence shown here is derived from an EMBL/GenBank/DDBJ whole genome shotgun (WGS) entry which is preliminary data.</text>
</comment>
<protein>
    <submittedName>
        <fullName evidence="9">Peptide ABC transporter ATP-binding protein</fullName>
    </submittedName>
</protein>
<dbReference type="EMBL" id="LGCI01000005">
    <property type="protein sequence ID" value="KOY83676.1"/>
    <property type="molecule type" value="Genomic_DNA"/>
</dbReference>
<dbReference type="NCBIfam" id="NF047578">
    <property type="entry name" value="opine_ATP_CntD"/>
    <property type="match status" value="1"/>
</dbReference>
<evidence type="ECO:0000256" key="3">
    <source>
        <dbReference type="ARBA" id="ARBA00022448"/>
    </source>
</evidence>
<dbReference type="InterPro" id="IPR003439">
    <property type="entry name" value="ABC_transporter-like_ATP-bd"/>
</dbReference>
<keyword evidence="5" id="KW-0547">Nucleotide-binding</keyword>
<evidence type="ECO:0000256" key="7">
    <source>
        <dbReference type="ARBA" id="ARBA00023136"/>
    </source>
</evidence>
<dbReference type="GO" id="GO:0016887">
    <property type="term" value="F:ATP hydrolysis activity"/>
    <property type="evidence" value="ECO:0007669"/>
    <property type="project" value="InterPro"/>
</dbReference>
<dbReference type="SUPFAM" id="SSF52540">
    <property type="entry name" value="P-loop containing nucleoside triphosphate hydrolases"/>
    <property type="match status" value="1"/>
</dbReference>
<dbReference type="PROSITE" id="PS00211">
    <property type="entry name" value="ABC_TRANSPORTER_1"/>
    <property type="match status" value="1"/>
</dbReference>
<dbReference type="SMART" id="SM00382">
    <property type="entry name" value="AAA"/>
    <property type="match status" value="1"/>
</dbReference>
<keyword evidence="10" id="KW-1185">Reference proteome</keyword>
<dbReference type="InterPro" id="IPR027417">
    <property type="entry name" value="P-loop_NTPase"/>
</dbReference>
<dbReference type="GO" id="GO:0005886">
    <property type="term" value="C:plasma membrane"/>
    <property type="evidence" value="ECO:0007669"/>
    <property type="project" value="UniProtKB-SubCell"/>
</dbReference>
<dbReference type="PANTHER" id="PTHR43297:SF2">
    <property type="entry name" value="DIPEPTIDE TRANSPORT ATP-BINDING PROTEIN DPPD"/>
    <property type="match status" value="1"/>
</dbReference>
<evidence type="ECO:0000313" key="9">
    <source>
        <dbReference type="EMBL" id="KOY83676.1"/>
    </source>
</evidence>
<dbReference type="STRING" id="33935.ADM90_07055"/>
<keyword evidence="3" id="KW-0813">Transport</keyword>
<dbReference type="Pfam" id="PF00005">
    <property type="entry name" value="ABC_tran"/>
    <property type="match status" value="1"/>
</dbReference>
<evidence type="ECO:0000256" key="4">
    <source>
        <dbReference type="ARBA" id="ARBA00022475"/>
    </source>
</evidence>
<name>A0A0M9DMV5_9BACI</name>
<dbReference type="InterPro" id="IPR017871">
    <property type="entry name" value="ABC_transporter-like_CS"/>
</dbReference>
<dbReference type="CDD" id="cd03257">
    <property type="entry name" value="ABC_NikE_OppD_transporters"/>
    <property type="match status" value="1"/>
</dbReference>
<organism evidence="9 10">
    <name type="scientific">Lysinibacillus macroides</name>
    <dbReference type="NCBI Taxonomy" id="33935"/>
    <lineage>
        <taxon>Bacteria</taxon>
        <taxon>Bacillati</taxon>
        <taxon>Bacillota</taxon>
        <taxon>Bacilli</taxon>
        <taxon>Bacillales</taxon>
        <taxon>Bacillaceae</taxon>
        <taxon>Lysinibacillus</taxon>
    </lineage>
</organism>
<evidence type="ECO:0000256" key="2">
    <source>
        <dbReference type="ARBA" id="ARBA00005417"/>
    </source>
</evidence>
<dbReference type="InterPro" id="IPR050388">
    <property type="entry name" value="ABC_Ni/Peptide_Import"/>
</dbReference>
<dbReference type="PANTHER" id="PTHR43297">
    <property type="entry name" value="OLIGOPEPTIDE TRANSPORT ATP-BINDING PROTEIN APPD"/>
    <property type="match status" value="1"/>
</dbReference>
<evidence type="ECO:0000256" key="6">
    <source>
        <dbReference type="ARBA" id="ARBA00022840"/>
    </source>
</evidence>
<gene>
    <name evidence="9" type="ORF">ADM90_07055</name>
</gene>
<dbReference type="RefSeq" id="WP_053994914.1">
    <property type="nucleotide sequence ID" value="NZ_CP065643.1"/>
</dbReference>
<dbReference type="AlphaFoldDB" id="A0A0M9DMV5"/>
<dbReference type="GO" id="GO:0005524">
    <property type="term" value="F:ATP binding"/>
    <property type="evidence" value="ECO:0007669"/>
    <property type="project" value="UniProtKB-KW"/>
</dbReference>
<evidence type="ECO:0000259" key="8">
    <source>
        <dbReference type="PROSITE" id="PS50893"/>
    </source>
</evidence>
<comment type="subcellular location">
    <subcellularLocation>
        <location evidence="1">Cell membrane</location>
        <topology evidence="1">Peripheral membrane protein</topology>
    </subcellularLocation>
</comment>
<keyword evidence="4" id="KW-1003">Cell membrane</keyword>
<evidence type="ECO:0000313" key="10">
    <source>
        <dbReference type="Proteomes" id="UP000037977"/>
    </source>
</evidence>
<evidence type="ECO:0000256" key="5">
    <source>
        <dbReference type="ARBA" id="ARBA00022741"/>
    </source>
</evidence>
<dbReference type="InterPro" id="IPR003593">
    <property type="entry name" value="AAA+_ATPase"/>
</dbReference>
<accession>A0A0M9DMV5</accession>
<keyword evidence="6 9" id="KW-0067">ATP-binding</keyword>
<dbReference type="Gene3D" id="3.40.50.300">
    <property type="entry name" value="P-loop containing nucleotide triphosphate hydrolases"/>
    <property type="match status" value="1"/>
</dbReference>
<proteinExistence type="inferred from homology"/>
<dbReference type="PATRIC" id="fig|33935.3.peg.853"/>
<comment type="similarity">
    <text evidence="2">Belongs to the ABC transporter superfamily.</text>
</comment>
<dbReference type="OrthoDB" id="9802264at2"/>
<keyword evidence="7" id="KW-0472">Membrane</keyword>
<reference evidence="9 10" key="1">
    <citation type="submission" date="2015-07" db="EMBL/GenBank/DDBJ databases">
        <title>Genome sequencing project for genomic taxonomy and phylogenomics of Bacillus-like bacteria.</title>
        <authorList>
            <person name="Liu B."/>
            <person name="Wang J."/>
            <person name="Zhu Y."/>
            <person name="Liu G."/>
            <person name="Chen Q."/>
            <person name="Chen Z."/>
            <person name="Che J."/>
            <person name="Ge C."/>
            <person name="Shi H."/>
            <person name="Pan Z."/>
            <person name="Liu X."/>
        </authorList>
    </citation>
    <scope>NUCLEOTIDE SEQUENCE [LARGE SCALE GENOMIC DNA]</scope>
    <source>
        <strain evidence="9 10">DSM 54</strain>
    </source>
</reference>